<dbReference type="PANTHER" id="PTHR11103">
    <property type="entry name" value="SLR1189 PROTEIN"/>
    <property type="match status" value="1"/>
</dbReference>
<dbReference type="InterPro" id="IPR003171">
    <property type="entry name" value="Mehydrof_redctse-like"/>
</dbReference>
<accession>A0A917KGK7</accession>
<keyword evidence="3 8" id="KW-0489">Methyltransferase</keyword>
<dbReference type="RefSeq" id="WP_188883229.1">
    <property type="nucleotide sequence ID" value="NZ_BMOY01000049.1"/>
</dbReference>
<evidence type="ECO:0000259" key="9">
    <source>
        <dbReference type="PROSITE" id="PS50970"/>
    </source>
</evidence>
<feature type="binding site" evidence="8">
    <location>
        <position position="284"/>
    </location>
    <ligand>
        <name>Zn(2+)</name>
        <dbReference type="ChEBI" id="CHEBI:29105"/>
    </ligand>
</feature>
<dbReference type="EMBL" id="BMOY01000049">
    <property type="protein sequence ID" value="GGJ12913.1"/>
    <property type="molecule type" value="Genomic_DNA"/>
</dbReference>
<evidence type="ECO:0000313" key="11">
    <source>
        <dbReference type="Proteomes" id="UP000637695"/>
    </source>
</evidence>
<reference evidence="10" key="1">
    <citation type="journal article" date="2014" name="Int. J. Syst. Evol. Microbiol.">
        <title>Complete genome sequence of Corynebacterium casei LMG S-19264T (=DSM 44701T), isolated from a smear-ripened cheese.</title>
        <authorList>
            <consortium name="US DOE Joint Genome Institute (JGI-PGF)"/>
            <person name="Walter F."/>
            <person name="Albersmeier A."/>
            <person name="Kalinowski J."/>
            <person name="Ruckert C."/>
        </authorList>
    </citation>
    <scope>NUCLEOTIDE SEQUENCE</scope>
    <source>
        <strain evidence="10">JCM 18487</strain>
    </source>
</reference>
<dbReference type="GO" id="GO:0046872">
    <property type="term" value="F:metal ion binding"/>
    <property type="evidence" value="ECO:0007669"/>
    <property type="project" value="UniProtKB-KW"/>
</dbReference>
<dbReference type="Gene3D" id="3.20.20.220">
    <property type="match status" value="1"/>
</dbReference>
<keyword evidence="6" id="KW-0274">FAD</keyword>
<gene>
    <name evidence="10" type="primary">metE</name>
    <name evidence="10" type="ORF">GCM10010885_22790</name>
</gene>
<keyword evidence="8" id="KW-0862">Zinc</keyword>
<keyword evidence="4" id="KW-0285">Flavoprotein</keyword>
<comment type="pathway">
    <text evidence="2">One-carbon metabolism; tetrahydrofolate interconversion.</text>
</comment>
<dbReference type="Pfam" id="PF02574">
    <property type="entry name" value="S-methyl_trans"/>
    <property type="match status" value="1"/>
</dbReference>
<feature type="binding site" evidence="8">
    <location>
        <position position="283"/>
    </location>
    <ligand>
        <name>Zn(2+)</name>
        <dbReference type="ChEBI" id="CHEBI:29105"/>
    </ligand>
</feature>
<evidence type="ECO:0000256" key="7">
    <source>
        <dbReference type="ARBA" id="ARBA00023002"/>
    </source>
</evidence>
<dbReference type="InterPro" id="IPR036589">
    <property type="entry name" value="HCY_dom_sf"/>
</dbReference>
<dbReference type="GO" id="GO:0008168">
    <property type="term" value="F:methyltransferase activity"/>
    <property type="evidence" value="ECO:0007669"/>
    <property type="project" value="UniProtKB-UniRule"/>
</dbReference>
<dbReference type="Proteomes" id="UP000637695">
    <property type="component" value="Unassembled WGS sequence"/>
</dbReference>
<dbReference type="CDD" id="cd00537">
    <property type="entry name" value="MTHFR"/>
    <property type="match status" value="1"/>
</dbReference>
<feature type="binding site" evidence="8">
    <location>
        <position position="218"/>
    </location>
    <ligand>
        <name>Zn(2+)</name>
        <dbReference type="ChEBI" id="CHEBI:29105"/>
    </ligand>
</feature>
<sequence length="652" mass="70676">MHDPFTHRDIRTDAQTRILVADGAMATLLHQSGVPVRTCYEALSETHPEWVERIHRAYIRAGADIIQTNTFSAHRPGLDRYGLGDRVAEVNRAAVAAARRAAEAEGRQVYVLGTIGSIRGLSSDARPLGERRRRRLADEFAVQAEALLHAGVDGLLLETFAELEEALIALRAVRRLTELPVICHLSPDTVGVTRDGVPVGAAFTALREAGADITGLNCRLGPSGILRTYEGLAPLAGGVFSAMPNAGTLHWVDGDYSFTGTVEYFAEVAASLCRLGVRVIGGCCGTTPEHIRQVREAIRRLESEGKQTSAEVAVRKEETIPIYAGEADARRGREPSAAAGVPDRVPPGHKETIVDMVKRRVTVIVELDPPKTLDCRKFLRGAAALHEAGADFITLADNSLATVRVSNMALASILKQMGIEPLVHVTCRDRNLIGQQSHLMGLDVLGIRHILLVTGDPSRFGDLPGATSVYDVSSTELTKMVKRLNAGIAFSGQPMQQGSRFVVGTSFNPHVANFEKAVARLRRKVEAGADFVMTQPMFDPAMFARIAGATADLGVPVFVGIMPLVSERNAKFLHNEVPGIQIPDAILRRMSGTTPEQGVAEGLAIARELIDEALRYFRGIYLITPFLRYELTAELTRYVRERQAAGIASETA</sequence>
<evidence type="ECO:0000256" key="4">
    <source>
        <dbReference type="ARBA" id="ARBA00022630"/>
    </source>
</evidence>
<dbReference type="GO" id="GO:0006555">
    <property type="term" value="P:methionine metabolic process"/>
    <property type="evidence" value="ECO:0007669"/>
    <property type="project" value="InterPro"/>
</dbReference>
<dbReference type="SUPFAM" id="SSF82282">
    <property type="entry name" value="Homocysteine S-methyltransferase"/>
    <property type="match status" value="1"/>
</dbReference>
<dbReference type="NCBIfam" id="NF006396">
    <property type="entry name" value="PRK08645.1"/>
    <property type="match status" value="1"/>
</dbReference>
<dbReference type="GO" id="GO:0004489">
    <property type="term" value="F:methylenetetrahydrofolate reductase [NAD(P)H] activity"/>
    <property type="evidence" value="ECO:0007669"/>
    <property type="project" value="InterPro"/>
</dbReference>
<evidence type="ECO:0000313" key="10">
    <source>
        <dbReference type="EMBL" id="GGJ12913.1"/>
    </source>
</evidence>
<dbReference type="InterPro" id="IPR003726">
    <property type="entry name" value="HCY_dom"/>
</dbReference>
<dbReference type="PROSITE" id="PS50970">
    <property type="entry name" value="HCY"/>
    <property type="match status" value="1"/>
</dbReference>
<dbReference type="AlphaFoldDB" id="A0A917KGK7"/>
<protein>
    <submittedName>
        <fullName evidence="10">Bifunctional homocysteine S-methyltransferase/methylenetetrahydrofolate reductase</fullName>
    </submittedName>
</protein>
<keyword evidence="11" id="KW-1185">Reference proteome</keyword>
<dbReference type="Pfam" id="PF02219">
    <property type="entry name" value="MTHFR"/>
    <property type="match status" value="1"/>
</dbReference>
<dbReference type="InterPro" id="IPR029041">
    <property type="entry name" value="FAD-linked_oxidoreductase-like"/>
</dbReference>
<dbReference type="GO" id="GO:0032259">
    <property type="term" value="P:methylation"/>
    <property type="evidence" value="ECO:0007669"/>
    <property type="project" value="UniProtKB-KW"/>
</dbReference>
<dbReference type="Gene3D" id="3.20.20.330">
    <property type="entry name" value="Homocysteine-binding-like domain"/>
    <property type="match status" value="1"/>
</dbReference>
<dbReference type="SUPFAM" id="SSF51730">
    <property type="entry name" value="FAD-linked oxidoreductase"/>
    <property type="match status" value="1"/>
</dbReference>
<organism evidence="10 11">
    <name type="scientific">Alicyclobacillus cellulosilyticus</name>
    <dbReference type="NCBI Taxonomy" id="1003997"/>
    <lineage>
        <taxon>Bacteria</taxon>
        <taxon>Bacillati</taxon>
        <taxon>Bacillota</taxon>
        <taxon>Bacilli</taxon>
        <taxon>Bacillales</taxon>
        <taxon>Alicyclobacillaceae</taxon>
        <taxon>Alicyclobacillus</taxon>
    </lineage>
</organism>
<comment type="cofactor">
    <cofactor evidence="1">
        <name>FAD</name>
        <dbReference type="ChEBI" id="CHEBI:57692"/>
    </cofactor>
</comment>
<keyword evidence="7" id="KW-0560">Oxidoreductase</keyword>
<dbReference type="PANTHER" id="PTHR11103:SF18">
    <property type="entry name" value="SLR1189 PROTEIN"/>
    <property type="match status" value="1"/>
</dbReference>
<comment type="cofactor">
    <cofactor evidence="8">
        <name>Zn(2+)</name>
        <dbReference type="ChEBI" id="CHEBI:29105"/>
    </cofactor>
</comment>
<evidence type="ECO:0000256" key="6">
    <source>
        <dbReference type="ARBA" id="ARBA00022827"/>
    </source>
</evidence>
<proteinExistence type="predicted"/>
<keyword evidence="5 8" id="KW-0808">Transferase</keyword>
<reference evidence="10" key="2">
    <citation type="submission" date="2020-09" db="EMBL/GenBank/DDBJ databases">
        <authorList>
            <person name="Sun Q."/>
            <person name="Ohkuma M."/>
        </authorList>
    </citation>
    <scope>NUCLEOTIDE SEQUENCE</scope>
    <source>
        <strain evidence="10">JCM 18487</strain>
    </source>
</reference>
<evidence type="ECO:0000256" key="3">
    <source>
        <dbReference type="ARBA" id="ARBA00022603"/>
    </source>
</evidence>
<feature type="domain" description="Hcy-binding" evidence="9">
    <location>
        <begin position="7"/>
        <end position="298"/>
    </location>
</feature>
<evidence type="ECO:0000256" key="1">
    <source>
        <dbReference type="ARBA" id="ARBA00001974"/>
    </source>
</evidence>
<comment type="caution">
    <text evidence="10">The sequence shown here is derived from an EMBL/GenBank/DDBJ whole genome shotgun (WGS) entry which is preliminary data.</text>
</comment>
<evidence type="ECO:0000256" key="8">
    <source>
        <dbReference type="PROSITE-ProRule" id="PRU00333"/>
    </source>
</evidence>
<keyword evidence="8" id="KW-0479">Metal-binding</keyword>
<name>A0A917KGK7_9BACL</name>
<evidence type="ECO:0000256" key="5">
    <source>
        <dbReference type="ARBA" id="ARBA00022679"/>
    </source>
</evidence>
<evidence type="ECO:0000256" key="2">
    <source>
        <dbReference type="ARBA" id="ARBA00004777"/>
    </source>
</evidence>